<dbReference type="AlphaFoldDB" id="A0A8T9MVJ0"/>
<evidence type="ECO:0000256" key="9">
    <source>
        <dbReference type="ARBA" id="ARBA00022598"/>
    </source>
</evidence>
<dbReference type="SMART" id="SM00896">
    <property type="entry name" value="FDX-ACB"/>
    <property type="match status" value="1"/>
</dbReference>
<keyword evidence="9" id="KW-0436">Ligase</keyword>
<keyword evidence="16" id="KW-0030">Aminoacyl-tRNA synthetase</keyword>
<reference evidence="20" key="1">
    <citation type="submission" date="2021-12" db="EMBL/GenBank/DDBJ databases">
        <authorList>
            <person name="Veyrier F.J."/>
        </authorList>
    </citation>
    <scope>NUCLEOTIDE SEQUENCE</scope>
    <source>
        <strain evidence="20">17694</strain>
    </source>
</reference>
<protein>
    <recommendedName>
        <fullName evidence="6">Phenylalanine--tRNA ligase beta subunit</fullName>
        <ecNumber evidence="5">6.1.1.20</ecNumber>
    </recommendedName>
    <alternativeName>
        <fullName evidence="17">Phenylalanyl-tRNA synthetase beta subunit</fullName>
    </alternativeName>
</protein>
<evidence type="ECO:0000256" key="3">
    <source>
        <dbReference type="ARBA" id="ARBA00008653"/>
    </source>
</evidence>
<keyword evidence="21" id="KW-1185">Reference proteome</keyword>
<evidence type="ECO:0000256" key="7">
    <source>
        <dbReference type="ARBA" id="ARBA00022490"/>
    </source>
</evidence>
<evidence type="ECO:0000256" key="10">
    <source>
        <dbReference type="ARBA" id="ARBA00022723"/>
    </source>
</evidence>
<proteinExistence type="inferred from homology"/>
<keyword evidence="11" id="KW-0547">Nucleotide-binding</keyword>
<evidence type="ECO:0000256" key="2">
    <source>
        <dbReference type="ARBA" id="ARBA00004496"/>
    </source>
</evidence>
<comment type="subunit">
    <text evidence="4">Tetramer of two alpha and two beta subunits.</text>
</comment>
<dbReference type="FunFam" id="3.30.70.380:FF:000001">
    <property type="entry name" value="Phenylalanine--tRNA ligase beta subunit"/>
    <property type="match status" value="1"/>
</dbReference>
<dbReference type="EMBL" id="CP091521">
    <property type="protein sequence ID" value="UOP05707.1"/>
    <property type="molecule type" value="Genomic_DNA"/>
</dbReference>
<accession>A0A8T9MVJ0</accession>
<dbReference type="SUPFAM" id="SSF54991">
    <property type="entry name" value="Anticodon-binding domain of PheRS"/>
    <property type="match status" value="1"/>
</dbReference>
<evidence type="ECO:0000256" key="18">
    <source>
        <dbReference type="ARBA" id="ARBA00049255"/>
    </source>
</evidence>
<dbReference type="EC" id="6.1.1.20" evidence="5"/>
<dbReference type="GO" id="GO:0004826">
    <property type="term" value="F:phenylalanine-tRNA ligase activity"/>
    <property type="evidence" value="ECO:0007669"/>
    <property type="project" value="UniProtKB-EC"/>
</dbReference>
<keyword evidence="8" id="KW-0820">tRNA-binding</keyword>
<evidence type="ECO:0000256" key="17">
    <source>
        <dbReference type="ARBA" id="ARBA00033189"/>
    </source>
</evidence>
<dbReference type="GO" id="GO:0006412">
    <property type="term" value="P:translation"/>
    <property type="evidence" value="ECO:0007669"/>
    <property type="project" value="UniProtKB-KW"/>
</dbReference>
<comment type="catalytic activity">
    <reaction evidence="18">
        <text>tRNA(Phe) + L-phenylalanine + ATP = L-phenylalanyl-tRNA(Phe) + AMP + diphosphate + H(+)</text>
        <dbReference type="Rhea" id="RHEA:19413"/>
        <dbReference type="Rhea" id="RHEA-COMP:9668"/>
        <dbReference type="Rhea" id="RHEA-COMP:9699"/>
        <dbReference type="ChEBI" id="CHEBI:15378"/>
        <dbReference type="ChEBI" id="CHEBI:30616"/>
        <dbReference type="ChEBI" id="CHEBI:33019"/>
        <dbReference type="ChEBI" id="CHEBI:58095"/>
        <dbReference type="ChEBI" id="CHEBI:78442"/>
        <dbReference type="ChEBI" id="CHEBI:78531"/>
        <dbReference type="ChEBI" id="CHEBI:456215"/>
        <dbReference type="EC" id="6.1.1.20"/>
    </reaction>
</comment>
<keyword evidence="13" id="KW-0460">Magnesium</keyword>
<keyword evidence="10" id="KW-0479">Metal-binding</keyword>
<dbReference type="InterPro" id="IPR036690">
    <property type="entry name" value="Fdx_antiC-bd_sf"/>
</dbReference>
<evidence type="ECO:0000256" key="1">
    <source>
        <dbReference type="ARBA" id="ARBA00001946"/>
    </source>
</evidence>
<organism evidence="20 21">
    <name type="scientific">Conchiformibius kuhniae</name>
    <dbReference type="NCBI Taxonomy" id="211502"/>
    <lineage>
        <taxon>Bacteria</taxon>
        <taxon>Pseudomonadati</taxon>
        <taxon>Pseudomonadota</taxon>
        <taxon>Betaproteobacteria</taxon>
        <taxon>Neisseriales</taxon>
        <taxon>Neisseriaceae</taxon>
        <taxon>Conchiformibius</taxon>
    </lineage>
</organism>
<evidence type="ECO:0000256" key="8">
    <source>
        <dbReference type="ARBA" id="ARBA00022555"/>
    </source>
</evidence>
<keyword evidence="12" id="KW-0067">ATP-binding</keyword>
<dbReference type="GO" id="GO:0005524">
    <property type="term" value="F:ATP binding"/>
    <property type="evidence" value="ECO:0007669"/>
    <property type="project" value="UniProtKB-KW"/>
</dbReference>
<evidence type="ECO:0000256" key="15">
    <source>
        <dbReference type="ARBA" id="ARBA00022917"/>
    </source>
</evidence>
<dbReference type="Gene3D" id="3.30.70.380">
    <property type="entry name" value="Ferrodoxin-fold anticodon-binding domain"/>
    <property type="match status" value="1"/>
</dbReference>
<comment type="cofactor">
    <cofactor evidence="1">
        <name>Mg(2+)</name>
        <dbReference type="ChEBI" id="CHEBI:18420"/>
    </cofactor>
</comment>
<gene>
    <name evidence="20" type="ORF">LVJ77_10835</name>
</gene>
<name>A0A8T9MVJ0_9NEIS</name>
<keyword evidence="14" id="KW-0694">RNA-binding</keyword>
<keyword evidence="7" id="KW-0963">Cytoplasm</keyword>
<reference evidence="20" key="2">
    <citation type="journal article" date="2022" name="Res Sq">
        <title>Evolution of multicellular longitudinally dividing oral cavity symbionts (Neisseriaceae).</title>
        <authorList>
            <person name="Nyongesa S."/>
            <person name="Weber P."/>
            <person name="Bernet E."/>
            <person name="Pullido F."/>
            <person name="Nieckarz M."/>
            <person name="Delaby M."/>
            <person name="Nieves C."/>
            <person name="Viehboeck T."/>
            <person name="Krause N."/>
            <person name="Rivera-Millot A."/>
            <person name="Nakamura A."/>
            <person name="Vischer N."/>
            <person name="VanNieuwenhze M."/>
            <person name="Brun Y."/>
            <person name="Cava F."/>
            <person name="Bulgheresi S."/>
            <person name="Veyrier F."/>
        </authorList>
    </citation>
    <scope>NUCLEOTIDE SEQUENCE</scope>
    <source>
        <strain evidence="20">17694</strain>
    </source>
</reference>
<evidence type="ECO:0000313" key="21">
    <source>
        <dbReference type="Proteomes" id="UP000831534"/>
    </source>
</evidence>
<dbReference type="PROSITE" id="PS51447">
    <property type="entry name" value="FDX_ACB"/>
    <property type="match status" value="1"/>
</dbReference>
<evidence type="ECO:0000256" key="13">
    <source>
        <dbReference type="ARBA" id="ARBA00022842"/>
    </source>
</evidence>
<dbReference type="GO" id="GO:0005737">
    <property type="term" value="C:cytoplasm"/>
    <property type="evidence" value="ECO:0007669"/>
    <property type="project" value="UniProtKB-SubCell"/>
</dbReference>
<feature type="domain" description="FDX-ACB" evidence="19">
    <location>
        <begin position="16"/>
        <end position="108"/>
    </location>
</feature>
<evidence type="ECO:0000256" key="12">
    <source>
        <dbReference type="ARBA" id="ARBA00022840"/>
    </source>
</evidence>
<dbReference type="GO" id="GO:0046872">
    <property type="term" value="F:metal ion binding"/>
    <property type="evidence" value="ECO:0007669"/>
    <property type="project" value="UniProtKB-KW"/>
</dbReference>
<comment type="subcellular location">
    <subcellularLocation>
        <location evidence="2">Cytoplasm</location>
    </subcellularLocation>
</comment>
<evidence type="ECO:0000256" key="5">
    <source>
        <dbReference type="ARBA" id="ARBA00012814"/>
    </source>
</evidence>
<evidence type="ECO:0000256" key="11">
    <source>
        <dbReference type="ARBA" id="ARBA00022741"/>
    </source>
</evidence>
<sequence>MAAVSARDKTVYRPVSKFQAVRRDLAFVLPESTAYAELEQALCSVNSPLIREIALFDLYRGAGLPENMKSMAVKILLQDDHATLTDEAVEAVVAQVLAAAETVGARLR</sequence>
<evidence type="ECO:0000256" key="4">
    <source>
        <dbReference type="ARBA" id="ARBA00011209"/>
    </source>
</evidence>
<evidence type="ECO:0000256" key="6">
    <source>
        <dbReference type="ARBA" id="ARBA00017032"/>
    </source>
</evidence>
<dbReference type="Pfam" id="PF03147">
    <property type="entry name" value="FDX-ACB"/>
    <property type="match status" value="1"/>
</dbReference>
<dbReference type="Proteomes" id="UP000831534">
    <property type="component" value="Chromosome"/>
</dbReference>
<keyword evidence="15" id="KW-0648">Protein biosynthesis</keyword>
<evidence type="ECO:0000259" key="19">
    <source>
        <dbReference type="PROSITE" id="PS51447"/>
    </source>
</evidence>
<comment type="similarity">
    <text evidence="3">Belongs to the phenylalanyl-tRNA synthetase beta subunit family. Type 1 subfamily.</text>
</comment>
<dbReference type="InterPro" id="IPR005121">
    <property type="entry name" value="Fdx_antiC-bd"/>
</dbReference>
<evidence type="ECO:0000313" key="20">
    <source>
        <dbReference type="EMBL" id="UOP05707.1"/>
    </source>
</evidence>
<evidence type="ECO:0000256" key="14">
    <source>
        <dbReference type="ARBA" id="ARBA00022884"/>
    </source>
</evidence>
<evidence type="ECO:0000256" key="16">
    <source>
        <dbReference type="ARBA" id="ARBA00023146"/>
    </source>
</evidence>
<dbReference type="GO" id="GO:0000049">
    <property type="term" value="F:tRNA binding"/>
    <property type="evidence" value="ECO:0007669"/>
    <property type="project" value="UniProtKB-KW"/>
</dbReference>